<feature type="region of interest" description="Disordered" evidence="1">
    <location>
        <begin position="1"/>
        <end position="23"/>
    </location>
</feature>
<dbReference type="AlphaFoldDB" id="A0A3M7MHU8"/>
<accession>A0A3M7MHU8</accession>
<keyword evidence="3" id="KW-1185">Reference proteome</keyword>
<dbReference type="EMBL" id="KE747843">
    <property type="protein sequence ID" value="RMZ74008.1"/>
    <property type="molecule type" value="Genomic_DNA"/>
</dbReference>
<sequence>MKWKGKAGRMGWQIWHRTHGQGP</sequence>
<proteinExistence type="predicted"/>
<organism evidence="2 3">
    <name type="scientific">Pyrenophora seminiperda CCB06</name>
    <dbReference type="NCBI Taxonomy" id="1302712"/>
    <lineage>
        <taxon>Eukaryota</taxon>
        <taxon>Fungi</taxon>
        <taxon>Dikarya</taxon>
        <taxon>Ascomycota</taxon>
        <taxon>Pezizomycotina</taxon>
        <taxon>Dothideomycetes</taxon>
        <taxon>Pleosporomycetidae</taxon>
        <taxon>Pleosporales</taxon>
        <taxon>Pleosporineae</taxon>
        <taxon>Pleosporaceae</taxon>
        <taxon>Pyrenophora</taxon>
    </lineage>
</organism>
<evidence type="ECO:0000313" key="3">
    <source>
        <dbReference type="Proteomes" id="UP000265663"/>
    </source>
</evidence>
<dbReference type="Proteomes" id="UP000265663">
    <property type="component" value="Unassembled WGS sequence"/>
</dbReference>
<evidence type="ECO:0000256" key="1">
    <source>
        <dbReference type="SAM" id="MobiDB-lite"/>
    </source>
</evidence>
<evidence type="ECO:0000313" key="2">
    <source>
        <dbReference type="EMBL" id="RMZ74008.1"/>
    </source>
</evidence>
<name>A0A3M7MHU8_9PLEO</name>
<protein>
    <submittedName>
        <fullName evidence="2">Uncharacterized protein</fullName>
    </submittedName>
</protein>
<reference evidence="2 3" key="1">
    <citation type="journal article" date="2014" name="PLoS ONE">
        <title>De novo Genome Assembly of the Fungal Plant Pathogen Pyrenophora semeniperda.</title>
        <authorList>
            <person name="Soliai M.M."/>
            <person name="Meyer S.E."/>
            <person name="Udall J.A."/>
            <person name="Elzinga D.E."/>
            <person name="Hermansen R.A."/>
            <person name="Bodily P.M."/>
            <person name="Hart A.A."/>
            <person name="Coleman C.E."/>
        </authorList>
    </citation>
    <scope>NUCLEOTIDE SEQUENCE [LARGE SCALE GENOMIC DNA]</scope>
    <source>
        <strain evidence="2 3">CCB06</strain>
        <tissue evidence="2">Mycelium</tissue>
    </source>
</reference>
<gene>
    <name evidence="2" type="ORF">GMOD_00004828</name>
</gene>